<evidence type="ECO:0000313" key="9">
    <source>
        <dbReference type="EMBL" id="CAL8104018.1"/>
    </source>
</evidence>
<evidence type="ECO:0000256" key="6">
    <source>
        <dbReference type="ARBA" id="ARBA00023170"/>
    </source>
</evidence>
<comment type="subcellular location">
    <subcellularLocation>
        <location evidence="1">Cell membrane</location>
        <topology evidence="1">Multi-pass membrane protein</topology>
    </subcellularLocation>
</comment>
<evidence type="ECO:0000256" key="2">
    <source>
        <dbReference type="ARBA" id="ARBA00022475"/>
    </source>
</evidence>
<feature type="transmembrane region" description="Helical" evidence="8">
    <location>
        <begin position="335"/>
        <end position="354"/>
    </location>
</feature>
<gene>
    <name evidence="9" type="ORF">ODALV1_LOCUS11625</name>
</gene>
<sequence>MLTATASVNTTDLTLLNSSLSGMQTLLKYITTILPHRLGIVRFIATPSKIDFLSSSFTVTETHTIIAGLDVRFRDPNISVRSAVFVILEDLNLDSELETGNWNSSLLPNKTNLYQWFKQVGSRRRDHVIFVGKKNLIQKYWEHPKLNQLAWKWGLATDSGEIFASISFGVENPLLPTLFKDIPSLREYLKHYPTNFKMGHNIRGRTIRFTAWIGAPPYFVIRDVNPDGTETYDGTNFRIFNESFTKFNYTMLVQKTGGNVYSALLPNGTWAGMVANLYYDERGFDVCFYLSPQIFWYDILDFSDTVTSLGLYFVTLEKGPEIQWDAFLHPFQLNVWVMLISSCLLMVVFMHVSYKYGRNGIGASASDAEDGNAWFLWVITPYKIALEQNTSLPEGTQAQILSLVWFYVILITGAAYRTEIISSLTFPSAPNLPRTNAELAAATDYTVMLNYIGEVEKSSIETSKLQSVVELRKRLIYQPDTFECISEMVLNPKTICYAWCPLIQLVASEILTVDLKIDPYVQSNEALAFASIAVPFKKDSVYVDGFNPIILASFESGLYNFWDKDVFMKIRMKGYAAYKRTKVESLLISKMKEITEQLKDVRVRRPLTVEHFKMMFCILIGGLVIASISFVCEVSGVVKNGGGLAIFTGYNGNNVIIVQPINEKTKIAYQNSSVL</sequence>
<proteinExistence type="predicted"/>
<feature type="transmembrane region" description="Helical" evidence="8">
    <location>
        <begin position="612"/>
        <end position="631"/>
    </location>
</feature>
<keyword evidence="4 8" id="KW-1133">Transmembrane helix</keyword>
<accession>A0ABP1QHZ7</accession>
<evidence type="ECO:0000256" key="7">
    <source>
        <dbReference type="ARBA" id="ARBA00023180"/>
    </source>
</evidence>
<organism evidence="9 10">
    <name type="scientific">Orchesella dallaii</name>
    <dbReference type="NCBI Taxonomy" id="48710"/>
    <lineage>
        <taxon>Eukaryota</taxon>
        <taxon>Metazoa</taxon>
        <taxon>Ecdysozoa</taxon>
        <taxon>Arthropoda</taxon>
        <taxon>Hexapoda</taxon>
        <taxon>Collembola</taxon>
        <taxon>Entomobryomorpha</taxon>
        <taxon>Entomobryoidea</taxon>
        <taxon>Orchesellidae</taxon>
        <taxon>Orchesellinae</taxon>
        <taxon>Orchesella</taxon>
    </lineage>
</organism>
<keyword evidence="6" id="KW-0675">Receptor</keyword>
<evidence type="ECO:0000256" key="8">
    <source>
        <dbReference type="SAM" id="Phobius"/>
    </source>
</evidence>
<dbReference type="InterPro" id="IPR052192">
    <property type="entry name" value="Insect_Ionotropic_Sensory_Rcpt"/>
</dbReference>
<dbReference type="Gene3D" id="1.10.287.70">
    <property type="match status" value="1"/>
</dbReference>
<dbReference type="Gene3D" id="3.40.190.10">
    <property type="entry name" value="Periplasmic binding protein-like II"/>
    <property type="match status" value="1"/>
</dbReference>
<protein>
    <submittedName>
        <fullName evidence="9">Uncharacterized protein</fullName>
    </submittedName>
</protein>
<evidence type="ECO:0000313" key="10">
    <source>
        <dbReference type="Proteomes" id="UP001642540"/>
    </source>
</evidence>
<evidence type="ECO:0000256" key="4">
    <source>
        <dbReference type="ARBA" id="ARBA00022989"/>
    </source>
</evidence>
<dbReference type="EMBL" id="CAXLJM020000035">
    <property type="protein sequence ID" value="CAL8104018.1"/>
    <property type="molecule type" value="Genomic_DNA"/>
</dbReference>
<dbReference type="Proteomes" id="UP001642540">
    <property type="component" value="Unassembled WGS sequence"/>
</dbReference>
<reference evidence="9 10" key="1">
    <citation type="submission" date="2024-08" db="EMBL/GenBank/DDBJ databases">
        <authorList>
            <person name="Cucini C."/>
            <person name="Frati F."/>
        </authorList>
    </citation>
    <scope>NUCLEOTIDE SEQUENCE [LARGE SCALE GENOMIC DNA]</scope>
</reference>
<name>A0ABP1QHZ7_9HEXA</name>
<keyword evidence="5 8" id="KW-0472">Membrane</keyword>
<dbReference type="PANTHER" id="PTHR42643">
    <property type="entry name" value="IONOTROPIC RECEPTOR 20A-RELATED"/>
    <property type="match status" value="1"/>
</dbReference>
<evidence type="ECO:0000256" key="3">
    <source>
        <dbReference type="ARBA" id="ARBA00022692"/>
    </source>
</evidence>
<comment type="caution">
    <text evidence="9">The sequence shown here is derived from an EMBL/GenBank/DDBJ whole genome shotgun (WGS) entry which is preliminary data.</text>
</comment>
<keyword evidence="3 8" id="KW-0812">Transmembrane</keyword>
<keyword evidence="2" id="KW-1003">Cell membrane</keyword>
<dbReference type="SUPFAM" id="SSF53850">
    <property type="entry name" value="Periplasmic binding protein-like II"/>
    <property type="match status" value="1"/>
</dbReference>
<dbReference type="PANTHER" id="PTHR42643:SF24">
    <property type="entry name" value="IONOTROPIC RECEPTOR 60A"/>
    <property type="match status" value="1"/>
</dbReference>
<evidence type="ECO:0000256" key="5">
    <source>
        <dbReference type="ARBA" id="ARBA00023136"/>
    </source>
</evidence>
<keyword evidence="10" id="KW-1185">Reference proteome</keyword>
<evidence type="ECO:0000256" key="1">
    <source>
        <dbReference type="ARBA" id="ARBA00004651"/>
    </source>
</evidence>
<keyword evidence="7" id="KW-0325">Glycoprotein</keyword>